<dbReference type="InterPro" id="IPR050093">
    <property type="entry name" value="ABC_SmlMolc_Importer"/>
</dbReference>
<dbReference type="PROSITE" id="PS00211">
    <property type="entry name" value="ABC_TRANSPORTER_1"/>
    <property type="match status" value="1"/>
</dbReference>
<dbReference type="InterPro" id="IPR017871">
    <property type="entry name" value="ABC_transporter-like_CS"/>
</dbReference>
<organism evidence="6 7">
    <name type="scientific">Xanthobacter agilis</name>
    <dbReference type="NCBI Taxonomy" id="47492"/>
    <lineage>
        <taxon>Bacteria</taxon>
        <taxon>Pseudomonadati</taxon>
        <taxon>Pseudomonadota</taxon>
        <taxon>Alphaproteobacteria</taxon>
        <taxon>Hyphomicrobiales</taxon>
        <taxon>Xanthobacteraceae</taxon>
        <taxon>Xanthobacter</taxon>
    </lineage>
</organism>
<name>A0ABU0LCN9_XANAG</name>
<accession>A0ABU0LCN9</accession>
<dbReference type="PROSITE" id="PS50893">
    <property type="entry name" value="ABC_TRANSPORTER_2"/>
    <property type="match status" value="1"/>
</dbReference>
<dbReference type="PANTHER" id="PTHR42781:SF4">
    <property type="entry name" value="SPERMIDINE_PUTRESCINE IMPORT ATP-BINDING PROTEIN POTA"/>
    <property type="match status" value="1"/>
</dbReference>
<comment type="similarity">
    <text evidence="1">Belongs to the ABC transporter superfamily.</text>
</comment>
<dbReference type="EMBL" id="JAUSVY010000003">
    <property type="protein sequence ID" value="MDQ0504919.1"/>
    <property type="molecule type" value="Genomic_DNA"/>
</dbReference>
<dbReference type="SUPFAM" id="SSF52540">
    <property type="entry name" value="P-loop containing nucleoside triphosphate hydrolases"/>
    <property type="match status" value="1"/>
</dbReference>
<sequence length="219" mass="23368">MKITCRLTHPVSIDMAFDVHGLTVLLGRSGEGKTTMLKALAGLLPSEGTPFDGLPPQARPIGYVPQSLCLFPHLLIWQNVAFSLDGADRRAKAVALLERFGLAAFADRRPRQLSGGQQQRVALARALARAPELLLLDEPTSALDPVTRDEVVAELIGISRNGRPAVLASTHDRQMALAADHLVILVQGRVVQQGRPADLMANPACAEVAGLLGLKQNAA</sequence>
<protein>
    <submittedName>
        <fullName evidence="6">ABC-type Fe3+/spermidine/putrescine transport system ATPase subunit</fullName>
    </submittedName>
</protein>
<evidence type="ECO:0000313" key="6">
    <source>
        <dbReference type="EMBL" id="MDQ0504919.1"/>
    </source>
</evidence>
<keyword evidence="2" id="KW-0813">Transport</keyword>
<feature type="domain" description="ABC transporter" evidence="5">
    <location>
        <begin position="1"/>
        <end position="212"/>
    </location>
</feature>
<dbReference type="InterPro" id="IPR003593">
    <property type="entry name" value="AAA+_ATPase"/>
</dbReference>
<evidence type="ECO:0000256" key="4">
    <source>
        <dbReference type="ARBA" id="ARBA00022840"/>
    </source>
</evidence>
<evidence type="ECO:0000256" key="3">
    <source>
        <dbReference type="ARBA" id="ARBA00022741"/>
    </source>
</evidence>
<keyword evidence="7" id="KW-1185">Reference proteome</keyword>
<dbReference type="Gene3D" id="3.40.50.300">
    <property type="entry name" value="P-loop containing nucleotide triphosphate hydrolases"/>
    <property type="match status" value="1"/>
</dbReference>
<evidence type="ECO:0000259" key="5">
    <source>
        <dbReference type="PROSITE" id="PS50893"/>
    </source>
</evidence>
<dbReference type="Proteomes" id="UP001241747">
    <property type="component" value="Unassembled WGS sequence"/>
</dbReference>
<dbReference type="InterPro" id="IPR003439">
    <property type="entry name" value="ABC_transporter-like_ATP-bd"/>
</dbReference>
<proteinExistence type="inferred from homology"/>
<dbReference type="RefSeq" id="WP_237344701.1">
    <property type="nucleotide sequence ID" value="NZ_JABWGX010000005.1"/>
</dbReference>
<evidence type="ECO:0000256" key="2">
    <source>
        <dbReference type="ARBA" id="ARBA00022448"/>
    </source>
</evidence>
<evidence type="ECO:0000313" key="7">
    <source>
        <dbReference type="Proteomes" id="UP001241747"/>
    </source>
</evidence>
<comment type="caution">
    <text evidence="6">The sequence shown here is derived from an EMBL/GenBank/DDBJ whole genome shotgun (WGS) entry which is preliminary data.</text>
</comment>
<reference evidence="6 7" key="1">
    <citation type="submission" date="2023-07" db="EMBL/GenBank/DDBJ databases">
        <title>Genomic Encyclopedia of Type Strains, Phase IV (KMG-IV): sequencing the most valuable type-strain genomes for metagenomic binning, comparative biology and taxonomic classification.</title>
        <authorList>
            <person name="Goeker M."/>
        </authorList>
    </citation>
    <scope>NUCLEOTIDE SEQUENCE [LARGE SCALE GENOMIC DNA]</scope>
    <source>
        <strain evidence="6 7">DSM 3770</strain>
    </source>
</reference>
<keyword evidence="3" id="KW-0547">Nucleotide-binding</keyword>
<dbReference type="PANTHER" id="PTHR42781">
    <property type="entry name" value="SPERMIDINE/PUTRESCINE IMPORT ATP-BINDING PROTEIN POTA"/>
    <property type="match status" value="1"/>
</dbReference>
<keyword evidence="4" id="KW-0067">ATP-binding</keyword>
<evidence type="ECO:0000256" key="1">
    <source>
        <dbReference type="ARBA" id="ARBA00005417"/>
    </source>
</evidence>
<dbReference type="SMART" id="SM00382">
    <property type="entry name" value="AAA"/>
    <property type="match status" value="1"/>
</dbReference>
<dbReference type="Pfam" id="PF00005">
    <property type="entry name" value="ABC_tran"/>
    <property type="match status" value="1"/>
</dbReference>
<dbReference type="InterPro" id="IPR027417">
    <property type="entry name" value="P-loop_NTPase"/>
</dbReference>
<gene>
    <name evidence="6" type="ORF">QOZ94_001701</name>
</gene>